<dbReference type="OMA" id="CCINRES"/>
<dbReference type="PANTHER" id="PTHR10622:SF10">
    <property type="entry name" value="HET DOMAIN-CONTAINING PROTEIN"/>
    <property type="match status" value="1"/>
</dbReference>
<evidence type="ECO:0000313" key="2">
    <source>
        <dbReference type="EMBL" id="EQB54705.1"/>
    </source>
</evidence>
<gene>
    <name evidence="2" type="ORF">CGLO_05424</name>
</gene>
<name>T0M1U6_COLGC</name>
<dbReference type="OrthoDB" id="20872at2759"/>
<dbReference type="InterPro" id="IPR010730">
    <property type="entry name" value="HET"/>
</dbReference>
<organism evidence="2 3">
    <name type="scientific">Colletotrichum gloeosporioides (strain Cg-14)</name>
    <name type="common">Anthracnose fungus</name>
    <name type="synonym">Glomerella cingulata</name>
    <dbReference type="NCBI Taxonomy" id="1237896"/>
    <lineage>
        <taxon>Eukaryota</taxon>
        <taxon>Fungi</taxon>
        <taxon>Dikarya</taxon>
        <taxon>Ascomycota</taxon>
        <taxon>Pezizomycotina</taxon>
        <taxon>Sordariomycetes</taxon>
        <taxon>Hypocreomycetidae</taxon>
        <taxon>Glomerellales</taxon>
        <taxon>Glomerellaceae</taxon>
        <taxon>Colletotrichum</taxon>
        <taxon>Colletotrichum gloeosporioides species complex</taxon>
    </lineage>
</organism>
<reference evidence="3" key="1">
    <citation type="journal article" date="2013" name="Mol. Plant Microbe Interact.">
        <title>Global aspects of pacC regulation of pathogenicity genes in Colletotrichum gloeosporioides as revealed by transcriptome analysis.</title>
        <authorList>
            <person name="Alkan N."/>
            <person name="Meng X."/>
            <person name="Friedlander G."/>
            <person name="Reuveni E."/>
            <person name="Sukno S."/>
            <person name="Sherman A."/>
            <person name="Thon M."/>
            <person name="Fluhr R."/>
            <person name="Prusky D."/>
        </authorList>
    </citation>
    <scope>NUCLEOTIDE SEQUENCE [LARGE SCALE GENOMIC DNA]</scope>
    <source>
        <strain evidence="3">Cg-14</strain>
    </source>
</reference>
<evidence type="ECO:0000313" key="3">
    <source>
        <dbReference type="Proteomes" id="UP000015530"/>
    </source>
</evidence>
<dbReference type="PANTHER" id="PTHR10622">
    <property type="entry name" value="HET DOMAIN-CONTAINING PROTEIN"/>
    <property type="match status" value="1"/>
</dbReference>
<dbReference type="HOGENOM" id="CLU_000288_138_0_1"/>
<accession>T0M1U6</accession>
<dbReference type="STRING" id="1237896.T0M1U6"/>
<comment type="caution">
    <text evidence="2">The sequence shown here is derived from an EMBL/GenBank/DDBJ whole genome shotgun (WGS) entry which is preliminary data.</text>
</comment>
<proteinExistence type="predicted"/>
<feature type="domain" description="Heterokaryon incompatibility" evidence="1">
    <location>
        <begin position="22"/>
        <end position="137"/>
    </location>
</feature>
<sequence length="344" mass="39228">MRLINVETLELEEFFDEDTPEFAILSHTWGKEEVSFQDLCWVHDYEKNRMIYASLGDLMSQIGHNMTNKAIAIRQRAGFDKIVQSARLAKESELNYVWIDTCCIDKASSAELSEAINSMFRWYQRSAVCFAFLSDVDLRGEGYGGVRFEVSRWFTRGWTLQELLAPSLVIFYDRHWNAMDTLTSSVARIAGITGIPGDALVKTDCLDRYSYADRMSWASKRKTSRKEDMAYCLMGLFEVNMPLLYGEGEKAFIRLQTEIMKEHGGQSLLAWGYNRSVTERGSFFAPSLALMGSGKMIEYDLSGTAPFDLSNKRLEIFLDVLKVPIAGLPGYYYALWDVLKTTDS</sequence>
<dbReference type="EMBL" id="AMYD01001067">
    <property type="protein sequence ID" value="EQB54705.1"/>
    <property type="molecule type" value="Genomic_DNA"/>
</dbReference>
<protein>
    <recommendedName>
        <fullName evidence="1">Heterokaryon incompatibility domain-containing protein</fullName>
    </recommendedName>
</protein>
<dbReference type="AlphaFoldDB" id="T0M1U6"/>
<dbReference type="Proteomes" id="UP000015530">
    <property type="component" value="Unassembled WGS sequence"/>
</dbReference>
<dbReference type="Pfam" id="PF06985">
    <property type="entry name" value="HET"/>
    <property type="match status" value="1"/>
</dbReference>
<evidence type="ECO:0000259" key="1">
    <source>
        <dbReference type="Pfam" id="PF06985"/>
    </source>
</evidence>